<sequence length="107" mass="12154">MATTTCEIIWLRTLLKDLTIDNSFPAQLLCDNRAALHIAANPVHHERTKHMEIDCHFIRDCIKFDSVMTLHVSSNLQLSDIFTKALGNIQFQFLVGKLGIRNLHAPT</sequence>
<accession>A0AAW2TI75</accession>
<dbReference type="PANTHER" id="PTHR11439">
    <property type="entry name" value="GAG-POL-RELATED RETROTRANSPOSON"/>
    <property type="match status" value="1"/>
</dbReference>
<dbReference type="AlphaFoldDB" id="A0AAW2TI75"/>
<proteinExistence type="predicted"/>
<evidence type="ECO:0000313" key="1">
    <source>
        <dbReference type="EMBL" id="KAL0404369.1"/>
    </source>
</evidence>
<dbReference type="CDD" id="cd09272">
    <property type="entry name" value="RNase_HI_RT_Ty1"/>
    <property type="match status" value="1"/>
</dbReference>
<comment type="caution">
    <text evidence="1">The sequence shown here is derived from an EMBL/GenBank/DDBJ whole genome shotgun (WGS) entry which is preliminary data.</text>
</comment>
<protein>
    <submittedName>
        <fullName evidence="1">Uncharacterized protein</fullName>
    </submittedName>
</protein>
<name>A0AAW2TI75_SESRA</name>
<dbReference type="PANTHER" id="PTHR11439:SF470">
    <property type="entry name" value="CYSTEINE-RICH RLK (RECEPTOR-LIKE PROTEIN KINASE) 8"/>
    <property type="match status" value="1"/>
</dbReference>
<organism evidence="1">
    <name type="scientific">Sesamum radiatum</name>
    <name type="common">Black benniseed</name>
    <dbReference type="NCBI Taxonomy" id="300843"/>
    <lineage>
        <taxon>Eukaryota</taxon>
        <taxon>Viridiplantae</taxon>
        <taxon>Streptophyta</taxon>
        <taxon>Embryophyta</taxon>
        <taxon>Tracheophyta</taxon>
        <taxon>Spermatophyta</taxon>
        <taxon>Magnoliopsida</taxon>
        <taxon>eudicotyledons</taxon>
        <taxon>Gunneridae</taxon>
        <taxon>Pentapetalae</taxon>
        <taxon>asterids</taxon>
        <taxon>lamiids</taxon>
        <taxon>Lamiales</taxon>
        <taxon>Pedaliaceae</taxon>
        <taxon>Sesamum</taxon>
    </lineage>
</organism>
<reference evidence="1" key="2">
    <citation type="journal article" date="2024" name="Plant">
        <title>Genomic evolution and insights into agronomic trait innovations of Sesamum species.</title>
        <authorList>
            <person name="Miao H."/>
            <person name="Wang L."/>
            <person name="Qu L."/>
            <person name="Liu H."/>
            <person name="Sun Y."/>
            <person name="Le M."/>
            <person name="Wang Q."/>
            <person name="Wei S."/>
            <person name="Zheng Y."/>
            <person name="Lin W."/>
            <person name="Duan Y."/>
            <person name="Cao H."/>
            <person name="Xiong S."/>
            <person name="Wang X."/>
            <person name="Wei L."/>
            <person name="Li C."/>
            <person name="Ma Q."/>
            <person name="Ju M."/>
            <person name="Zhao R."/>
            <person name="Li G."/>
            <person name="Mu C."/>
            <person name="Tian Q."/>
            <person name="Mei H."/>
            <person name="Zhang T."/>
            <person name="Gao T."/>
            <person name="Zhang H."/>
        </authorList>
    </citation>
    <scope>NUCLEOTIDE SEQUENCE</scope>
    <source>
        <strain evidence="1">G02</strain>
    </source>
</reference>
<reference evidence="1" key="1">
    <citation type="submission" date="2020-06" db="EMBL/GenBank/DDBJ databases">
        <authorList>
            <person name="Li T."/>
            <person name="Hu X."/>
            <person name="Zhang T."/>
            <person name="Song X."/>
            <person name="Zhang H."/>
            <person name="Dai N."/>
            <person name="Sheng W."/>
            <person name="Hou X."/>
            <person name="Wei L."/>
        </authorList>
    </citation>
    <scope>NUCLEOTIDE SEQUENCE</scope>
    <source>
        <strain evidence="1">G02</strain>
        <tissue evidence="1">Leaf</tissue>
    </source>
</reference>
<gene>
    <name evidence="1" type="ORF">Sradi_2077700</name>
</gene>
<dbReference type="EMBL" id="JACGWJ010000008">
    <property type="protein sequence ID" value="KAL0404369.1"/>
    <property type="molecule type" value="Genomic_DNA"/>
</dbReference>